<reference evidence="2" key="1">
    <citation type="submission" date="2011-02" db="EMBL/GenBank/DDBJ databases">
        <title>The genome of the leaf-cutting ant Acromyrmex echinatior suggests key adaptations to social evolution and fungus farming.</title>
        <authorList>
            <person name="Nygaard S."/>
            <person name="Zhang G."/>
        </authorList>
    </citation>
    <scope>NUCLEOTIDE SEQUENCE</scope>
</reference>
<evidence type="ECO:0000313" key="2">
    <source>
        <dbReference type="EMBL" id="EGI60894.1"/>
    </source>
</evidence>
<dbReference type="InParanoid" id="F4WY13"/>
<dbReference type="STRING" id="103372.F4WY13"/>
<evidence type="ECO:0008006" key="4">
    <source>
        <dbReference type="Google" id="ProtNLM"/>
    </source>
</evidence>
<organism evidence="3">
    <name type="scientific">Acromyrmex echinatior</name>
    <name type="common">Panamanian leafcutter ant</name>
    <name type="synonym">Acromyrmex octospinosus echinatior</name>
    <dbReference type="NCBI Taxonomy" id="103372"/>
    <lineage>
        <taxon>Eukaryota</taxon>
        <taxon>Metazoa</taxon>
        <taxon>Ecdysozoa</taxon>
        <taxon>Arthropoda</taxon>
        <taxon>Hexapoda</taxon>
        <taxon>Insecta</taxon>
        <taxon>Pterygota</taxon>
        <taxon>Neoptera</taxon>
        <taxon>Endopterygota</taxon>
        <taxon>Hymenoptera</taxon>
        <taxon>Apocrita</taxon>
        <taxon>Aculeata</taxon>
        <taxon>Formicoidea</taxon>
        <taxon>Formicidae</taxon>
        <taxon>Myrmicinae</taxon>
        <taxon>Acromyrmex</taxon>
    </lineage>
</organism>
<feature type="coiled-coil region" evidence="1">
    <location>
        <begin position="12"/>
        <end position="46"/>
    </location>
</feature>
<dbReference type="AlphaFoldDB" id="F4WY13"/>
<protein>
    <recommendedName>
        <fullName evidence="4">UBX domain-containing protein 11</fullName>
    </recommendedName>
</protein>
<proteinExistence type="predicted"/>
<name>F4WY13_ACREC</name>
<keyword evidence="3" id="KW-1185">Reference proteome</keyword>
<gene>
    <name evidence="2" type="ORF">G5I_10812</name>
</gene>
<keyword evidence="1" id="KW-0175">Coiled coil</keyword>
<accession>F4WY13</accession>
<evidence type="ECO:0000313" key="3">
    <source>
        <dbReference type="Proteomes" id="UP000007755"/>
    </source>
</evidence>
<evidence type="ECO:0000256" key="1">
    <source>
        <dbReference type="SAM" id="Coils"/>
    </source>
</evidence>
<sequence>MQSVLMKAEEGLRTKDQEVGRLKRKIKEWEAKYKSQELLRKKEQRSQAKNSEYFYQRCLMLEHKISEMEKFLADYGLIWVGDAKNMINVDSSKSQIIDNRFRLRSKSASSSAGRLGISIPTQNASALRSKALSTAEVNNIGEITNPVPEYFATKYPRGSKSATCAKKNTPPILRQVNEATGKSNELRLKVRSLTGSTIYLVHVLADESVAKLYELLDRAIQTTGYRGYKVVLSGYSPKRLQRISTSLKENGINRDCVLHLVND</sequence>
<dbReference type="Proteomes" id="UP000007755">
    <property type="component" value="Unassembled WGS sequence"/>
</dbReference>
<dbReference type="EMBL" id="GL888434">
    <property type="protein sequence ID" value="EGI60894.1"/>
    <property type="molecule type" value="Genomic_DNA"/>
</dbReference>